<evidence type="ECO:0000256" key="1">
    <source>
        <dbReference type="ARBA" id="ARBA00001933"/>
    </source>
</evidence>
<evidence type="ECO:0000313" key="9">
    <source>
        <dbReference type="Proteomes" id="UP001519287"/>
    </source>
</evidence>
<dbReference type="InterPro" id="IPR004838">
    <property type="entry name" value="NHTrfase_class1_PyrdxlP-BS"/>
</dbReference>
<dbReference type="RefSeq" id="WP_209975400.1">
    <property type="nucleotide sequence ID" value="NZ_JAGGLB010000019.1"/>
</dbReference>
<dbReference type="Gene3D" id="3.90.1150.10">
    <property type="entry name" value="Aspartate Aminotransferase, domain 1"/>
    <property type="match status" value="1"/>
</dbReference>
<organism evidence="8 9">
    <name type="scientific">Paenibacillus eucommiae</name>
    <dbReference type="NCBI Taxonomy" id="1355755"/>
    <lineage>
        <taxon>Bacteria</taxon>
        <taxon>Bacillati</taxon>
        <taxon>Bacillota</taxon>
        <taxon>Bacilli</taxon>
        <taxon>Bacillales</taxon>
        <taxon>Paenibacillaceae</taxon>
        <taxon>Paenibacillus</taxon>
    </lineage>
</organism>
<dbReference type="Proteomes" id="UP001519287">
    <property type="component" value="Unassembled WGS sequence"/>
</dbReference>
<keyword evidence="5" id="KW-0663">Pyridoxal phosphate</keyword>
<name>A0ABS4J136_9BACL</name>
<reference evidence="8 9" key="1">
    <citation type="submission" date="2021-03" db="EMBL/GenBank/DDBJ databases">
        <title>Genomic Encyclopedia of Type Strains, Phase IV (KMG-IV): sequencing the most valuable type-strain genomes for metagenomic binning, comparative biology and taxonomic classification.</title>
        <authorList>
            <person name="Goeker M."/>
        </authorList>
    </citation>
    <scope>NUCLEOTIDE SEQUENCE [LARGE SCALE GENOMIC DNA]</scope>
    <source>
        <strain evidence="8 9">DSM 26048</strain>
    </source>
</reference>
<dbReference type="InterPro" id="IPR015424">
    <property type="entry name" value="PyrdxlP-dep_Trfase"/>
</dbReference>
<dbReference type="InterPro" id="IPR015422">
    <property type="entry name" value="PyrdxlP-dep_Trfase_small"/>
</dbReference>
<evidence type="ECO:0000256" key="5">
    <source>
        <dbReference type="ARBA" id="ARBA00022898"/>
    </source>
</evidence>
<evidence type="ECO:0000256" key="3">
    <source>
        <dbReference type="ARBA" id="ARBA00022576"/>
    </source>
</evidence>
<dbReference type="EMBL" id="JAGGLB010000019">
    <property type="protein sequence ID" value="MBP1993510.1"/>
    <property type="molecule type" value="Genomic_DNA"/>
</dbReference>
<feature type="domain" description="Aminotransferase class I/classII large" evidence="7">
    <location>
        <begin position="41"/>
        <end position="390"/>
    </location>
</feature>
<keyword evidence="4 6" id="KW-0808">Transferase</keyword>
<dbReference type="InterPro" id="IPR050596">
    <property type="entry name" value="AspAT/PAT-like"/>
</dbReference>
<proteinExistence type="inferred from homology"/>
<dbReference type="PROSITE" id="PS00105">
    <property type="entry name" value="AA_TRANSFER_CLASS_1"/>
    <property type="match status" value="1"/>
</dbReference>
<dbReference type="Pfam" id="PF00155">
    <property type="entry name" value="Aminotran_1_2"/>
    <property type="match status" value="1"/>
</dbReference>
<dbReference type="InterPro" id="IPR015421">
    <property type="entry name" value="PyrdxlP-dep_Trfase_major"/>
</dbReference>
<dbReference type="Gene3D" id="3.40.640.10">
    <property type="entry name" value="Type I PLP-dependent aspartate aminotransferase-like (Major domain)"/>
    <property type="match status" value="1"/>
</dbReference>
<protein>
    <recommendedName>
        <fullName evidence="6">Aminotransferase</fullName>
        <ecNumber evidence="6">2.6.1.-</ecNumber>
    </recommendedName>
</protein>
<sequence>MIKEELGLQKSKPMTEYLSPLVRNIPPSGIRKFFDLVSGSKDIISLGVGEPDFSTPWHVREAAVYSLERGRTKYTPNSGMPELREAIAEYLHTSFHVRYEPTDEVLVTVGGSEAIDLALRALITPGDEILIPEPCYISYSPIAVIGGGVPVGIETTADNQFKLTAESLRASLTPRSKVLILCYPNNPTGAIMTQEDWLPIAKIVEEHDLIVISDEIYAELTYDNKHVSFAAIPGMRDRTILVSGFSKAFAMTGWRMGYACGHGDLISAMLKIHQYTVMCAPVMGQIAAHEALKNGLEEKDRMVESYNQRRRLVVRGFRQIGLECHEPQGAFYAFPSVRATGLSSEEFAQRLLYDAKVAAVPGYVFGSGGEGFIRCSYATSVSQLNEALERMGTFLSKL</sequence>
<dbReference type="EC" id="2.6.1.-" evidence="6"/>
<comment type="similarity">
    <text evidence="2 6">Belongs to the class-I pyridoxal-phosphate-dependent aminotransferase family.</text>
</comment>
<evidence type="ECO:0000256" key="4">
    <source>
        <dbReference type="ARBA" id="ARBA00022679"/>
    </source>
</evidence>
<dbReference type="PANTHER" id="PTHR46383">
    <property type="entry name" value="ASPARTATE AMINOTRANSFERASE"/>
    <property type="match status" value="1"/>
</dbReference>
<evidence type="ECO:0000313" key="8">
    <source>
        <dbReference type="EMBL" id="MBP1993510.1"/>
    </source>
</evidence>
<dbReference type="PANTHER" id="PTHR46383:SF3">
    <property type="entry name" value="ASPARTATE AMINOTRANSFERASE-RELATED"/>
    <property type="match status" value="1"/>
</dbReference>
<comment type="caution">
    <text evidence="8">The sequence shown here is derived from an EMBL/GenBank/DDBJ whole genome shotgun (WGS) entry which is preliminary data.</text>
</comment>
<keyword evidence="3 6" id="KW-0032">Aminotransferase</keyword>
<accession>A0ABS4J136</accession>
<dbReference type="CDD" id="cd00609">
    <property type="entry name" value="AAT_like"/>
    <property type="match status" value="1"/>
</dbReference>
<evidence type="ECO:0000256" key="2">
    <source>
        <dbReference type="ARBA" id="ARBA00007441"/>
    </source>
</evidence>
<gene>
    <name evidence="8" type="ORF">J2Z66_005132</name>
</gene>
<dbReference type="SUPFAM" id="SSF53383">
    <property type="entry name" value="PLP-dependent transferases"/>
    <property type="match status" value="1"/>
</dbReference>
<evidence type="ECO:0000259" key="7">
    <source>
        <dbReference type="Pfam" id="PF00155"/>
    </source>
</evidence>
<dbReference type="InterPro" id="IPR004839">
    <property type="entry name" value="Aminotransferase_I/II_large"/>
</dbReference>
<comment type="cofactor">
    <cofactor evidence="1 6">
        <name>pyridoxal 5'-phosphate</name>
        <dbReference type="ChEBI" id="CHEBI:597326"/>
    </cofactor>
</comment>
<evidence type="ECO:0000256" key="6">
    <source>
        <dbReference type="RuleBase" id="RU000481"/>
    </source>
</evidence>
<keyword evidence="9" id="KW-1185">Reference proteome</keyword>
<dbReference type="GO" id="GO:0008483">
    <property type="term" value="F:transaminase activity"/>
    <property type="evidence" value="ECO:0007669"/>
    <property type="project" value="UniProtKB-KW"/>
</dbReference>